<dbReference type="InterPro" id="IPR043728">
    <property type="entry name" value="DUF5671"/>
</dbReference>
<sequence>MAAGEPLSQFVRDALAGGHDGPRIREALQGAGWTAPEIDGAMAAWQGGGDLPPVPRPRPYVSAREAMLYALLMIALVLLCFHVLRLGFQLIDGAIPDGADSALPDRWSMRFSIAAILAVLPLFVVLDHRMARRLGRGEQRRRSQARRVFASVTILAAALVLLGDAVSVVHAFLSGDLTPRLAAKCALVAVMGLLVAACYREDLDG</sequence>
<dbReference type="Proteomes" id="UP000481417">
    <property type="component" value="Unassembled WGS sequence"/>
</dbReference>
<dbReference type="AlphaFoldDB" id="A0A6L6HJX8"/>
<keyword evidence="1" id="KW-0812">Transmembrane</keyword>
<proteinExistence type="predicted"/>
<dbReference type="Pfam" id="PF18920">
    <property type="entry name" value="DUF5671"/>
    <property type="match status" value="1"/>
</dbReference>
<feature type="transmembrane region" description="Helical" evidence="1">
    <location>
        <begin position="147"/>
        <end position="169"/>
    </location>
</feature>
<accession>A0A6L6HJX8</accession>
<organism evidence="3 4">
    <name type="scientific">Paracoccus lichenicola</name>
    <dbReference type="NCBI Taxonomy" id="2665644"/>
    <lineage>
        <taxon>Bacteria</taxon>
        <taxon>Pseudomonadati</taxon>
        <taxon>Pseudomonadota</taxon>
        <taxon>Alphaproteobacteria</taxon>
        <taxon>Rhodobacterales</taxon>
        <taxon>Paracoccaceae</taxon>
        <taxon>Paracoccus</taxon>
    </lineage>
</organism>
<feature type="domain" description="DUF5671" evidence="2">
    <location>
        <begin position="66"/>
        <end position="197"/>
    </location>
</feature>
<reference evidence="3 4" key="1">
    <citation type="submission" date="2019-11" db="EMBL/GenBank/DDBJ databases">
        <authorList>
            <person name="Lang L."/>
        </authorList>
    </citation>
    <scope>NUCLEOTIDE SEQUENCE [LARGE SCALE GENOMIC DNA]</scope>
    <source>
        <strain evidence="3 4">YIM 132242</strain>
    </source>
</reference>
<comment type="caution">
    <text evidence="3">The sequence shown here is derived from an EMBL/GenBank/DDBJ whole genome shotgun (WGS) entry which is preliminary data.</text>
</comment>
<keyword evidence="1" id="KW-1133">Transmembrane helix</keyword>
<feature type="transmembrane region" description="Helical" evidence="1">
    <location>
        <begin position="107"/>
        <end position="126"/>
    </location>
</feature>
<keyword evidence="4" id="KW-1185">Reference proteome</keyword>
<gene>
    <name evidence="3" type="ORF">GIY56_00015</name>
</gene>
<evidence type="ECO:0000313" key="4">
    <source>
        <dbReference type="Proteomes" id="UP000481417"/>
    </source>
</evidence>
<evidence type="ECO:0000259" key="2">
    <source>
        <dbReference type="Pfam" id="PF18920"/>
    </source>
</evidence>
<protein>
    <recommendedName>
        <fullName evidence="2">DUF5671 domain-containing protein</fullName>
    </recommendedName>
</protein>
<feature type="transmembrane region" description="Helical" evidence="1">
    <location>
        <begin position="181"/>
        <end position="199"/>
    </location>
</feature>
<feature type="transmembrane region" description="Helical" evidence="1">
    <location>
        <begin position="66"/>
        <end position="87"/>
    </location>
</feature>
<dbReference type="EMBL" id="WMBT01000001">
    <property type="protein sequence ID" value="MTD98671.1"/>
    <property type="molecule type" value="Genomic_DNA"/>
</dbReference>
<evidence type="ECO:0000256" key="1">
    <source>
        <dbReference type="SAM" id="Phobius"/>
    </source>
</evidence>
<evidence type="ECO:0000313" key="3">
    <source>
        <dbReference type="EMBL" id="MTD98671.1"/>
    </source>
</evidence>
<name>A0A6L6HJX8_9RHOB</name>
<keyword evidence="1" id="KW-0472">Membrane</keyword>